<reference evidence="2" key="1">
    <citation type="journal article" date="2013" name="J. Plant Res.">
        <title>Effect of fungi and light on seed germination of three Opuntia species from semiarid lands of central Mexico.</title>
        <authorList>
            <person name="Delgado-Sanchez P."/>
            <person name="Jimenez-Bremont J.F."/>
            <person name="Guerrero-Gonzalez Mde L."/>
            <person name="Flores J."/>
        </authorList>
    </citation>
    <scope>NUCLEOTIDE SEQUENCE</scope>
    <source>
        <tissue evidence="2">Cladode</tissue>
    </source>
</reference>
<feature type="compositionally biased region" description="Low complexity" evidence="1">
    <location>
        <begin position="42"/>
        <end position="59"/>
    </location>
</feature>
<proteinExistence type="predicted"/>
<dbReference type="AlphaFoldDB" id="A0A7C9EWP5"/>
<name>A0A7C9EWP5_OPUST</name>
<sequence length="104" mass="11663">MLISAYFRPFSFSNFLTAPVSLQLDLEKKVTRPLSCANSLNPQPSFSRPRPSFPSSFARTTTRTPERLNSVIPPPPPPRLGLTTSFNDSLLEIAADRLFLLSRR</sequence>
<feature type="region of interest" description="Disordered" evidence="1">
    <location>
        <begin position="38"/>
        <end position="80"/>
    </location>
</feature>
<organism evidence="2">
    <name type="scientific">Opuntia streptacantha</name>
    <name type="common">Prickly pear cactus</name>
    <name type="synonym">Opuntia cardona</name>
    <dbReference type="NCBI Taxonomy" id="393608"/>
    <lineage>
        <taxon>Eukaryota</taxon>
        <taxon>Viridiplantae</taxon>
        <taxon>Streptophyta</taxon>
        <taxon>Embryophyta</taxon>
        <taxon>Tracheophyta</taxon>
        <taxon>Spermatophyta</taxon>
        <taxon>Magnoliopsida</taxon>
        <taxon>eudicotyledons</taxon>
        <taxon>Gunneridae</taxon>
        <taxon>Pentapetalae</taxon>
        <taxon>Caryophyllales</taxon>
        <taxon>Cactineae</taxon>
        <taxon>Cactaceae</taxon>
        <taxon>Opuntioideae</taxon>
        <taxon>Opuntia</taxon>
    </lineage>
</organism>
<protein>
    <submittedName>
        <fullName evidence="2">Uncharacterized protein</fullName>
    </submittedName>
</protein>
<dbReference type="EMBL" id="GISG01263973">
    <property type="protein sequence ID" value="MBA4674685.1"/>
    <property type="molecule type" value="Transcribed_RNA"/>
</dbReference>
<accession>A0A7C9EWP5</accession>
<evidence type="ECO:0000256" key="1">
    <source>
        <dbReference type="SAM" id="MobiDB-lite"/>
    </source>
</evidence>
<evidence type="ECO:0000313" key="2">
    <source>
        <dbReference type="EMBL" id="MBA4674685.1"/>
    </source>
</evidence>
<reference evidence="2" key="2">
    <citation type="submission" date="2020-07" db="EMBL/GenBank/DDBJ databases">
        <authorList>
            <person name="Vera ALvarez R."/>
            <person name="Arias-Moreno D.M."/>
            <person name="Jimenez-Jacinto V."/>
            <person name="Jimenez-Bremont J.F."/>
            <person name="Swaminathan K."/>
            <person name="Moose S.P."/>
            <person name="Guerrero-Gonzalez M.L."/>
            <person name="Marino-Ramirez L."/>
            <person name="Landsman D."/>
            <person name="Rodriguez-Kessler M."/>
            <person name="Delgado-Sanchez P."/>
        </authorList>
    </citation>
    <scope>NUCLEOTIDE SEQUENCE</scope>
    <source>
        <tissue evidence="2">Cladode</tissue>
    </source>
</reference>